<feature type="compositionally biased region" description="Polar residues" evidence="1">
    <location>
        <begin position="906"/>
        <end position="931"/>
    </location>
</feature>
<evidence type="ECO:0000313" key="3">
    <source>
        <dbReference type="EMBL" id="CAL1162343.1"/>
    </source>
</evidence>
<keyword evidence="5" id="KW-1185">Reference proteome</keyword>
<feature type="region of interest" description="Disordered" evidence="1">
    <location>
        <begin position="313"/>
        <end position="385"/>
    </location>
</feature>
<feature type="compositionally biased region" description="Basic and acidic residues" evidence="1">
    <location>
        <begin position="522"/>
        <end position="540"/>
    </location>
</feature>
<evidence type="ECO:0000313" key="5">
    <source>
        <dbReference type="Proteomes" id="UP001152797"/>
    </source>
</evidence>
<feature type="compositionally biased region" description="Basic and acidic residues" evidence="1">
    <location>
        <begin position="551"/>
        <end position="562"/>
    </location>
</feature>
<gene>
    <name evidence="2" type="ORF">C1SCF055_LOCUS34358</name>
</gene>
<feature type="region of interest" description="Disordered" evidence="1">
    <location>
        <begin position="900"/>
        <end position="931"/>
    </location>
</feature>
<comment type="caution">
    <text evidence="2">The sequence shown here is derived from an EMBL/GenBank/DDBJ whole genome shotgun (WGS) entry which is preliminary data.</text>
</comment>
<feature type="compositionally biased region" description="Basic and acidic residues" evidence="1">
    <location>
        <begin position="1225"/>
        <end position="1265"/>
    </location>
</feature>
<feature type="compositionally biased region" description="Basic and acidic residues" evidence="1">
    <location>
        <begin position="1628"/>
        <end position="1639"/>
    </location>
</feature>
<feature type="compositionally biased region" description="Basic and acidic residues" evidence="1">
    <location>
        <begin position="154"/>
        <end position="172"/>
    </location>
</feature>
<proteinExistence type="predicted"/>
<feature type="compositionally biased region" description="Basic and acidic residues" evidence="1">
    <location>
        <begin position="805"/>
        <end position="818"/>
    </location>
</feature>
<feature type="compositionally biased region" description="Basic residues" evidence="1">
    <location>
        <begin position="575"/>
        <end position="591"/>
    </location>
</feature>
<feature type="region of interest" description="Disordered" evidence="1">
    <location>
        <begin position="802"/>
        <end position="834"/>
    </location>
</feature>
<feature type="compositionally biased region" description="Basic and acidic residues" evidence="1">
    <location>
        <begin position="1272"/>
        <end position="1287"/>
    </location>
</feature>
<feature type="region of interest" description="Disordered" evidence="1">
    <location>
        <begin position="1006"/>
        <end position="1336"/>
    </location>
</feature>
<feature type="compositionally biased region" description="Basic and acidic residues" evidence="1">
    <location>
        <begin position="1654"/>
        <end position="1675"/>
    </location>
</feature>
<feature type="compositionally biased region" description="Basic residues" evidence="1">
    <location>
        <begin position="1640"/>
        <end position="1653"/>
    </location>
</feature>
<reference evidence="2" key="1">
    <citation type="submission" date="2022-10" db="EMBL/GenBank/DDBJ databases">
        <authorList>
            <person name="Chen Y."/>
            <person name="Dougan E. K."/>
            <person name="Chan C."/>
            <person name="Rhodes N."/>
            <person name="Thang M."/>
        </authorList>
    </citation>
    <scope>NUCLEOTIDE SEQUENCE</scope>
</reference>
<evidence type="ECO:0000256" key="1">
    <source>
        <dbReference type="SAM" id="MobiDB-lite"/>
    </source>
</evidence>
<feature type="compositionally biased region" description="Basic and acidic residues" evidence="1">
    <location>
        <begin position="313"/>
        <end position="384"/>
    </location>
</feature>
<feature type="region of interest" description="Disordered" evidence="1">
    <location>
        <begin position="1366"/>
        <end position="1484"/>
    </location>
</feature>
<organism evidence="2">
    <name type="scientific">Cladocopium goreaui</name>
    <dbReference type="NCBI Taxonomy" id="2562237"/>
    <lineage>
        <taxon>Eukaryota</taxon>
        <taxon>Sar</taxon>
        <taxon>Alveolata</taxon>
        <taxon>Dinophyceae</taxon>
        <taxon>Suessiales</taxon>
        <taxon>Symbiodiniaceae</taxon>
        <taxon>Cladocopium</taxon>
    </lineage>
</organism>
<feature type="compositionally biased region" description="Basic and acidic residues" evidence="1">
    <location>
        <begin position="464"/>
        <end position="483"/>
    </location>
</feature>
<feature type="compositionally biased region" description="Basic and acidic residues" evidence="1">
    <location>
        <begin position="205"/>
        <end position="266"/>
    </location>
</feature>
<feature type="compositionally biased region" description="Basic and acidic residues" evidence="1">
    <location>
        <begin position="1107"/>
        <end position="1162"/>
    </location>
</feature>
<dbReference type="EMBL" id="CAMXCT020004434">
    <property type="protein sequence ID" value="CAL1162343.1"/>
    <property type="molecule type" value="Genomic_DNA"/>
</dbReference>
<feature type="compositionally biased region" description="Basic and acidic residues" evidence="1">
    <location>
        <begin position="605"/>
        <end position="622"/>
    </location>
</feature>
<dbReference type="EMBL" id="CAMXCT030004434">
    <property type="protein sequence ID" value="CAL4796280.1"/>
    <property type="molecule type" value="Genomic_DNA"/>
</dbReference>
<reference evidence="3" key="2">
    <citation type="submission" date="2024-04" db="EMBL/GenBank/DDBJ databases">
        <authorList>
            <person name="Chen Y."/>
            <person name="Shah S."/>
            <person name="Dougan E. K."/>
            <person name="Thang M."/>
            <person name="Chan C."/>
        </authorList>
    </citation>
    <scope>NUCLEOTIDE SEQUENCE [LARGE SCALE GENOMIC DNA]</scope>
</reference>
<feature type="region of interest" description="Disordered" evidence="1">
    <location>
        <begin position="1607"/>
        <end position="1675"/>
    </location>
</feature>
<protein>
    <submittedName>
        <fullName evidence="4">KASH domain-containing protein</fullName>
    </submittedName>
</protein>
<feature type="compositionally biased region" description="Acidic residues" evidence="1">
    <location>
        <begin position="173"/>
        <end position="198"/>
    </location>
</feature>
<dbReference type="EMBL" id="CAMXCT010004434">
    <property type="protein sequence ID" value="CAI4008968.1"/>
    <property type="molecule type" value="Genomic_DNA"/>
</dbReference>
<feature type="region of interest" description="Disordered" evidence="1">
    <location>
        <begin position="435"/>
        <end position="622"/>
    </location>
</feature>
<feature type="region of interest" description="Disordered" evidence="1">
    <location>
        <begin position="154"/>
        <end position="266"/>
    </location>
</feature>
<feature type="compositionally biased region" description="Basic and acidic residues" evidence="1">
    <location>
        <begin position="1366"/>
        <end position="1401"/>
    </location>
</feature>
<accession>A0A9P1GDH7</accession>
<feature type="compositionally biased region" description="Acidic residues" evidence="1">
    <location>
        <begin position="541"/>
        <end position="550"/>
    </location>
</feature>
<feature type="compositionally biased region" description="Basic and acidic residues" evidence="1">
    <location>
        <begin position="1409"/>
        <end position="1420"/>
    </location>
</feature>
<feature type="compositionally biased region" description="Low complexity" evidence="1">
    <location>
        <begin position="484"/>
        <end position="497"/>
    </location>
</feature>
<dbReference type="Proteomes" id="UP001152797">
    <property type="component" value="Unassembled WGS sequence"/>
</dbReference>
<feature type="compositionally biased region" description="Basic and acidic residues" evidence="1">
    <location>
        <begin position="1169"/>
        <end position="1218"/>
    </location>
</feature>
<name>A0A9P1GDH7_9DINO</name>
<sequence>MNVFTTHKGVPNVLVFPSASPYGHCQAFYEELLEDDFRQKRFLDLAKMEGIATAKVKKYLDDGKVPNSVDFSFLDIGKKGLTEECVQSEQNTSFALRWLPSFALDPPTQQECKDVLMDVGHRYKLAEANTLEDWALDEGNLHRALSSKILAKKKEQEKNLDAETAEVDQHESAEDEEVEEVLIEEEEEEEAFSNDEIVELTGLPDHPKTDDKDEAKQGKKEDAKKVEASRIDNEEKKTKQEEADRSEALRIAKEKQAEEERKEAQKREALRIAEEKEAEEKRQEAQRREALRIAEEKKAEEKRQEAQRREALRIAEEKEAEEKRQEEEALRIAKEKEAEEKRQEEEALRIAKKAEAEEEEKQKEKKKNAEVSLLEKGKKDKDGDLIGEDMVLATTLTFQLEEALAKMPKTKENNQFKIEVGKFLTEKIAAATSEVPRVNTPAEVEELEAASSGEEGNRPSMKGTFKDREPLKPTLPDLKHPETQVDQDQLDQLLQEQRAARAKNKRRLAEEAAKPKKRGRPPKADKKDPSKKAEGEHEGGDEADFSMEEELEKKDQAMKTERELDDNDHDEKPRTGRGKGNGKGRRLRTRKVVKERTAASKTSPKKKDPEEREKNKESSHMHAVRLHDCAHVRQLHLLARTLHLSPPRLSGSFYLTNVANLNLDKCNEKFGKTFQVWAEFVEGPHDILSISMWCLALCYANWTNYDECKLPTADLVNYDVFSGAGAIHKTFGSGPDQSKDLSHLIVSRRGFYNAVLGVLRVRADGLLTLGLVDLDLSRHKSILLVLPKGARKKTRKVIVKKVKKKEGGEKQKEEDHKQTAFKKSQTADSDATLPFEVFPSGGDSQWRQEAEDQWENWRWPPVGWKPSKGQNAYHDESSSYYRFNTYDWDEYNKRIRFQLAHGDGDPTTSPGSRTASETPSTSLDRKSSLLSDASTIGPSASLLAAQLARSTTGDMSLLEKFDQVAAEESPENVMKIALQEKARAEEMMKKAEELVQKANAATVKKMDEKNESNAAGETHAAAHKIEEEEHRKTMQEAEKHEALRIAAKEQKKADIEKNMAEKQAEASRIEKKTHDAEKAETLRIAEEEKKKQDAEKEAAEKQAVALRLEDEKKKQDAEKEAAEKQAEALRLEEKKQDAEKAETLRIAEEEKKKQDAEKEAAEKQAVALRLEDEKKKQDAEKEAAEKQAEALRLEEKKQDAEKKEALRIAAEERRKVAEKQAALKKQAEASRLEEEKKTQDAEKAETLRIAEEEKKKQDAEKEAAEKQAVALRLEEEKKKQDAEKEAAETQAEALRLEDEKKKQDAEKEAAEKQAEALRLEDEKKKEDAEKEVAEKQAEALRLEKEKKQDAEKAAAEKQAEALRLEKEKKEAEAVKEAAEKQAEALRLEEEKKKAEAEKSEALRIAANKAKPDAKDEDKTAKGQKKSTKKEADEIMAQAKDMIAKAEAMMKDAQQQSQSPAEKTEEAGNGQTVDDEEAAKQKEAEERKAAARARYMSTSLNAVLFDAWCQCEEGNWAQSKFYMDIRTRHTQKRKGIRRWLLPHEMDERFTPAVAQAMREHKGTKEELWEKETRFHPELPQKEEFRQFLCLCEDAEETEVSEEIDRLYRAIDQDSSSSSESSHRRKKSKRETQPQKPEPKEKKAKKEVKKDKKKSKKEEKEKKEKEKPSEDPNANAEKKLIKAVSDASSKLKWAIGLQSSDKYKESVRQDYDEKKSKRGINRYFGLSERASRHLIFASMKTRFQALEMERAGRAYLVSYRHLLTSSMTSHFGWRIRDLPIPLLMRME</sequence>
<evidence type="ECO:0000313" key="2">
    <source>
        <dbReference type="EMBL" id="CAI4008968.1"/>
    </source>
</evidence>
<evidence type="ECO:0000313" key="4">
    <source>
        <dbReference type="EMBL" id="CAL4796280.1"/>
    </source>
</evidence>
<feature type="compositionally biased region" description="Basic and acidic residues" evidence="1">
    <location>
        <begin position="1294"/>
        <end position="1336"/>
    </location>
</feature>
<feature type="compositionally biased region" description="Basic and acidic residues" evidence="1">
    <location>
        <begin position="1023"/>
        <end position="1100"/>
    </location>
</feature>